<feature type="compositionally biased region" description="Low complexity" evidence="5">
    <location>
        <begin position="112"/>
        <end position="142"/>
    </location>
</feature>
<keyword evidence="2" id="KW-0717">Septation</keyword>
<dbReference type="EMBL" id="AP025564">
    <property type="protein sequence ID" value="BDE96733.1"/>
    <property type="molecule type" value="Genomic_DNA"/>
</dbReference>
<evidence type="ECO:0000256" key="2">
    <source>
        <dbReference type="ARBA" id="ARBA00023210"/>
    </source>
</evidence>
<dbReference type="InterPro" id="IPR038594">
    <property type="entry name" value="SepF-like_sf"/>
</dbReference>
<dbReference type="InterPro" id="IPR023052">
    <property type="entry name" value="Cell_div_SepF"/>
</dbReference>
<evidence type="ECO:0000256" key="1">
    <source>
        <dbReference type="ARBA" id="ARBA00022618"/>
    </source>
</evidence>
<feature type="compositionally biased region" description="Polar residues" evidence="5">
    <location>
        <begin position="153"/>
        <end position="168"/>
    </location>
</feature>
<evidence type="ECO:0008006" key="8">
    <source>
        <dbReference type="Google" id="ProtNLM"/>
    </source>
</evidence>
<dbReference type="Gene3D" id="3.30.110.150">
    <property type="entry name" value="SepF-like protein"/>
    <property type="match status" value="1"/>
</dbReference>
<dbReference type="PANTHER" id="PTHR35798">
    <property type="entry name" value="CELL DIVISION PROTEIN SEPF"/>
    <property type="match status" value="1"/>
</dbReference>
<evidence type="ECO:0000313" key="7">
    <source>
        <dbReference type="Proteomes" id="UP001320544"/>
    </source>
</evidence>
<name>A0ABN6MJL2_9ACTN</name>
<evidence type="ECO:0000256" key="3">
    <source>
        <dbReference type="ARBA" id="ARBA00023306"/>
    </source>
</evidence>
<organism evidence="6 7">
    <name type="scientific">Raoultibacter timonensis</name>
    <dbReference type="NCBI Taxonomy" id="1907662"/>
    <lineage>
        <taxon>Bacteria</taxon>
        <taxon>Bacillati</taxon>
        <taxon>Actinomycetota</taxon>
        <taxon>Coriobacteriia</taxon>
        <taxon>Eggerthellales</taxon>
        <taxon>Eggerthellaceae</taxon>
        <taxon>Raoultibacter</taxon>
    </lineage>
</organism>
<keyword evidence="1" id="KW-0132">Cell division</keyword>
<feature type="compositionally biased region" description="Polar residues" evidence="5">
    <location>
        <begin position="70"/>
        <end position="84"/>
    </location>
</feature>
<proteinExistence type="predicted"/>
<dbReference type="InterPro" id="IPR007561">
    <property type="entry name" value="Cell_div_SepF/SepF-rel"/>
</dbReference>
<evidence type="ECO:0000256" key="5">
    <source>
        <dbReference type="SAM" id="MobiDB-lite"/>
    </source>
</evidence>
<feature type="region of interest" description="Disordered" evidence="5">
    <location>
        <begin position="1"/>
        <end position="168"/>
    </location>
</feature>
<keyword evidence="3" id="KW-0131">Cell cycle</keyword>
<evidence type="ECO:0000256" key="4">
    <source>
        <dbReference type="ARBA" id="ARBA00044936"/>
    </source>
</evidence>
<protein>
    <recommendedName>
        <fullName evidence="8">Cell division protein SepF</fullName>
    </recommendedName>
</protein>
<gene>
    <name evidence="6" type="ORF">CE91St30_20660</name>
</gene>
<dbReference type="Pfam" id="PF04472">
    <property type="entry name" value="SepF"/>
    <property type="match status" value="1"/>
</dbReference>
<dbReference type="PANTHER" id="PTHR35798:SF1">
    <property type="entry name" value="CELL DIVISION PROTEIN SEPF"/>
    <property type="match status" value="1"/>
</dbReference>
<accession>A0ABN6MJL2</accession>
<dbReference type="RefSeq" id="WP_102377791.1">
    <property type="nucleotide sequence ID" value="NZ_AP025564.1"/>
</dbReference>
<evidence type="ECO:0000313" key="6">
    <source>
        <dbReference type="EMBL" id="BDE96733.1"/>
    </source>
</evidence>
<dbReference type="Proteomes" id="UP001320544">
    <property type="component" value="Chromosome"/>
</dbReference>
<comment type="function">
    <text evidence="4">Cell division protein that is part of the divisome complex and is recruited early to the Z-ring. Probably stimulates Z-ring formation, perhaps through the cross-linking of FtsZ protofilaments. Its function overlaps with FtsA.</text>
</comment>
<reference evidence="6 7" key="1">
    <citation type="submission" date="2022-01" db="EMBL/GenBank/DDBJ databases">
        <title>Novel bile acid biosynthetic pathways are enriched in the microbiome of centenarians.</title>
        <authorList>
            <person name="Sato Y."/>
            <person name="Atarashi K."/>
            <person name="Plichta R.D."/>
            <person name="Arai Y."/>
            <person name="Sasajima S."/>
            <person name="Kearney M.S."/>
            <person name="Suda W."/>
            <person name="Takeshita K."/>
            <person name="Sasaki T."/>
            <person name="Okamoto S."/>
            <person name="Skelly N.A."/>
            <person name="Okamura Y."/>
            <person name="Vlamakis H."/>
            <person name="Li Y."/>
            <person name="Tanoue T."/>
            <person name="Takei H."/>
            <person name="Nittono H."/>
            <person name="Narushima S."/>
            <person name="Irie J."/>
            <person name="Itoh H."/>
            <person name="Moriya K."/>
            <person name="Sugiura Y."/>
            <person name="Suematsu M."/>
            <person name="Moritoki N."/>
            <person name="Shibata S."/>
            <person name="Littman R.D."/>
            <person name="Fischbach A.M."/>
            <person name="Uwamino Y."/>
            <person name="Inoue T."/>
            <person name="Honda A."/>
            <person name="Hattori M."/>
            <person name="Murai T."/>
            <person name="Xavier J.R."/>
            <person name="Hirose N."/>
            <person name="Honda K."/>
        </authorList>
    </citation>
    <scope>NUCLEOTIDE SEQUENCE [LARGE SCALE GENOMIC DNA]</scope>
    <source>
        <strain evidence="6 7">CE91-St30</strain>
    </source>
</reference>
<keyword evidence="7" id="KW-1185">Reference proteome</keyword>
<sequence>MELPRIGKSDGGMLSGIKSKLGLGDSNNGAYDDEYYDDYGDEYGEGYEEDYGEYGEGYSDDYGYEERGSSRSARTGAHSASSPRLVSIDDVRANTQVPESLKRDPLPPRHATSATTASTSYSAGSSSYSAGSGYRSSYGSSRQVERAADYLRSTETSDLPSGTQRSEGLNSLFTSTAAAADASSSTQASPSSSYDPYEAYAGSGASSHNPTRSLSVLKPSSYGEVERVAKIVKAGDVVVLSLRNTPDHLAKRILDFSFGVSSALDASVECIADKVFVILRGNALSADELTALRNQGVL</sequence>
<feature type="compositionally biased region" description="Acidic residues" evidence="5">
    <location>
        <begin position="31"/>
        <end position="63"/>
    </location>
</feature>